<dbReference type="Proteomes" id="UP000321947">
    <property type="component" value="Unassembled WGS sequence"/>
</dbReference>
<protein>
    <submittedName>
        <fullName evidence="1">NBS-LRR type resistance protein</fullName>
    </submittedName>
</protein>
<evidence type="ECO:0000313" key="1">
    <source>
        <dbReference type="EMBL" id="KAA0045179.1"/>
    </source>
</evidence>
<sequence length="249" mass="28565">MRPSFNIRCYNGCIVSGLGFHTSERDFRRTTQNSEVMVIGESNASGSGLISSFLSGFDEIDAMFLEFTEVLDNPVGGSSSVGDNLGLLSIRCSTPLKIPRRLSQALKEYSDFKEAVRTHHTFWWDVMRIDTTSWIEVVLQQQHELAEQRRESVNRVKFFRQTHVQDETFVCRLQMMHIIKCWKFNLSLSQRVLSHSLGTRYARQCWVDDRTTKKALVGTQVQGSQDGQCKHYHDLMFIVHGRASFKGCT</sequence>
<dbReference type="AlphaFoldDB" id="A0A5A7TVB9"/>
<comment type="caution">
    <text evidence="1">The sequence shown here is derived from an EMBL/GenBank/DDBJ whole genome shotgun (WGS) entry which is preliminary data.</text>
</comment>
<reference evidence="3 4" key="1">
    <citation type="submission" date="2019-08" db="EMBL/GenBank/DDBJ databases">
        <title>Draft genome sequences of two oriental melons (Cucumis melo L. var makuwa).</title>
        <authorList>
            <person name="Kwon S.-Y."/>
        </authorList>
    </citation>
    <scope>NUCLEOTIDE SEQUENCE [LARGE SCALE GENOMIC DNA]</scope>
    <source>
        <strain evidence="4">cv. Chang Bougi</strain>
        <strain evidence="3">cv. SW 3</strain>
        <tissue evidence="1">Leaf</tissue>
    </source>
</reference>
<proteinExistence type="predicted"/>
<name>A0A5A7TVB9_CUCMM</name>
<dbReference type="EMBL" id="SSTD01002800">
    <property type="protein sequence ID" value="TYK27373.1"/>
    <property type="molecule type" value="Genomic_DNA"/>
</dbReference>
<gene>
    <name evidence="2" type="ORF">E5676_scaffold325G00510</name>
    <name evidence="1" type="ORF">E6C27_scaffold30G001800</name>
</gene>
<dbReference type="EMBL" id="SSTE01014747">
    <property type="protein sequence ID" value="KAA0045179.1"/>
    <property type="molecule type" value="Genomic_DNA"/>
</dbReference>
<organism evidence="1 3">
    <name type="scientific">Cucumis melo var. makuwa</name>
    <name type="common">Oriental melon</name>
    <dbReference type="NCBI Taxonomy" id="1194695"/>
    <lineage>
        <taxon>Eukaryota</taxon>
        <taxon>Viridiplantae</taxon>
        <taxon>Streptophyta</taxon>
        <taxon>Embryophyta</taxon>
        <taxon>Tracheophyta</taxon>
        <taxon>Spermatophyta</taxon>
        <taxon>Magnoliopsida</taxon>
        <taxon>eudicotyledons</taxon>
        <taxon>Gunneridae</taxon>
        <taxon>Pentapetalae</taxon>
        <taxon>rosids</taxon>
        <taxon>fabids</taxon>
        <taxon>Cucurbitales</taxon>
        <taxon>Cucurbitaceae</taxon>
        <taxon>Benincaseae</taxon>
        <taxon>Cucumis</taxon>
    </lineage>
</organism>
<dbReference type="Proteomes" id="UP000321393">
    <property type="component" value="Unassembled WGS sequence"/>
</dbReference>
<evidence type="ECO:0000313" key="2">
    <source>
        <dbReference type="EMBL" id="TYK27373.1"/>
    </source>
</evidence>
<accession>A0A5A7TVB9</accession>
<evidence type="ECO:0000313" key="4">
    <source>
        <dbReference type="Proteomes" id="UP000321947"/>
    </source>
</evidence>
<evidence type="ECO:0000313" key="3">
    <source>
        <dbReference type="Proteomes" id="UP000321393"/>
    </source>
</evidence>